<feature type="non-terminal residue" evidence="6">
    <location>
        <position position="1"/>
    </location>
</feature>
<dbReference type="PROSITE" id="PS51935">
    <property type="entry name" value="NLPC_P60"/>
    <property type="match status" value="1"/>
</dbReference>
<keyword evidence="3" id="KW-0378">Hydrolase</keyword>
<comment type="caution">
    <text evidence="6">The sequence shown here is derived from an EMBL/GenBank/DDBJ whole genome shotgun (WGS) entry which is preliminary data.</text>
</comment>
<name>A0ABW3M3U9_9PSEU</name>
<accession>A0ABW3M3U9</accession>
<dbReference type="EMBL" id="JBHTIS010000098">
    <property type="protein sequence ID" value="MFD1044666.1"/>
    <property type="molecule type" value="Genomic_DNA"/>
</dbReference>
<sequence>TFRDPDTFAQVGKPFVYGATGPNAFDAPGLVLFSYRKIGVNVPRSARAQCTQIGREIQSDELRKGDLICYNNGSHVALYYDEGWMVDARDAEHGVVYEGVIGANAKFRTFRP</sequence>
<evidence type="ECO:0000256" key="4">
    <source>
        <dbReference type="ARBA" id="ARBA00022807"/>
    </source>
</evidence>
<evidence type="ECO:0000313" key="7">
    <source>
        <dbReference type="Proteomes" id="UP001597045"/>
    </source>
</evidence>
<dbReference type="PANTHER" id="PTHR47359">
    <property type="entry name" value="PEPTIDOGLYCAN DL-ENDOPEPTIDASE CWLO"/>
    <property type="match status" value="1"/>
</dbReference>
<gene>
    <name evidence="6" type="ORF">ACFQ1S_03190</name>
</gene>
<evidence type="ECO:0000259" key="5">
    <source>
        <dbReference type="PROSITE" id="PS51935"/>
    </source>
</evidence>
<evidence type="ECO:0000313" key="6">
    <source>
        <dbReference type="EMBL" id="MFD1044666.1"/>
    </source>
</evidence>
<dbReference type="Pfam" id="PF00877">
    <property type="entry name" value="NLPC_P60"/>
    <property type="match status" value="1"/>
</dbReference>
<evidence type="ECO:0000256" key="3">
    <source>
        <dbReference type="ARBA" id="ARBA00022801"/>
    </source>
</evidence>
<feature type="domain" description="NlpC/P60" evidence="5">
    <location>
        <begin position="1"/>
        <end position="112"/>
    </location>
</feature>
<dbReference type="Gene3D" id="3.90.1720.10">
    <property type="entry name" value="endopeptidase domain like (from Nostoc punctiforme)"/>
    <property type="match status" value="1"/>
</dbReference>
<dbReference type="InterPro" id="IPR038765">
    <property type="entry name" value="Papain-like_cys_pep_sf"/>
</dbReference>
<reference evidence="7" key="1">
    <citation type="journal article" date="2019" name="Int. J. Syst. Evol. Microbiol.">
        <title>The Global Catalogue of Microorganisms (GCM) 10K type strain sequencing project: providing services to taxonomists for standard genome sequencing and annotation.</title>
        <authorList>
            <consortium name="The Broad Institute Genomics Platform"/>
            <consortium name="The Broad Institute Genome Sequencing Center for Infectious Disease"/>
            <person name="Wu L."/>
            <person name="Ma J."/>
        </authorList>
    </citation>
    <scope>NUCLEOTIDE SEQUENCE [LARGE SCALE GENOMIC DNA]</scope>
    <source>
        <strain evidence="7">JCM 31486</strain>
    </source>
</reference>
<dbReference type="InterPro" id="IPR000064">
    <property type="entry name" value="NLP_P60_dom"/>
</dbReference>
<keyword evidence="2" id="KW-0645">Protease</keyword>
<keyword evidence="7" id="KW-1185">Reference proteome</keyword>
<organism evidence="6 7">
    <name type="scientific">Kibdelosporangium lantanae</name>
    <dbReference type="NCBI Taxonomy" id="1497396"/>
    <lineage>
        <taxon>Bacteria</taxon>
        <taxon>Bacillati</taxon>
        <taxon>Actinomycetota</taxon>
        <taxon>Actinomycetes</taxon>
        <taxon>Pseudonocardiales</taxon>
        <taxon>Pseudonocardiaceae</taxon>
        <taxon>Kibdelosporangium</taxon>
    </lineage>
</organism>
<proteinExistence type="inferred from homology"/>
<dbReference type="PANTHER" id="PTHR47359:SF3">
    <property type="entry name" value="NLP_P60 DOMAIN-CONTAINING PROTEIN-RELATED"/>
    <property type="match status" value="1"/>
</dbReference>
<evidence type="ECO:0000256" key="1">
    <source>
        <dbReference type="ARBA" id="ARBA00007074"/>
    </source>
</evidence>
<dbReference type="Proteomes" id="UP001597045">
    <property type="component" value="Unassembled WGS sequence"/>
</dbReference>
<comment type="similarity">
    <text evidence="1">Belongs to the peptidase C40 family.</text>
</comment>
<dbReference type="InterPro" id="IPR051794">
    <property type="entry name" value="PG_Endopeptidase_C40"/>
</dbReference>
<keyword evidence="4" id="KW-0788">Thiol protease</keyword>
<protein>
    <submittedName>
        <fullName evidence="6">C40 family peptidase</fullName>
    </submittedName>
</protein>
<evidence type="ECO:0000256" key="2">
    <source>
        <dbReference type="ARBA" id="ARBA00022670"/>
    </source>
</evidence>
<dbReference type="SUPFAM" id="SSF54001">
    <property type="entry name" value="Cysteine proteinases"/>
    <property type="match status" value="1"/>
</dbReference>